<dbReference type="Proteomes" id="UP001219355">
    <property type="component" value="Chromosome 4"/>
</dbReference>
<keyword evidence="3" id="KW-1185">Reference proteome</keyword>
<evidence type="ECO:0000313" key="2">
    <source>
        <dbReference type="EMBL" id="WEW61298.1"/>
    </source>
</evidence>
<keyword evidence="1" id="KW-0812">Transmembrane</keyword>
<feature type="transmembrane region" description="Helical" evidence="1">
    <location>
        <begin position="127"/>
        <end position="148"/>
    </location>
</feature>
<sequence>MVFLCTWVVIHPRVYNHERYATLHKFALLCKALLAPEFIAVEGLQEWAQCQRMKRDCARLTEGQFKPIHAFYISMLALRYRTPKGDRVIWPNQYTWLLQQRLIDWEDHASWGLSVEHIRDKSKADSVARLLALMQVCWFVAQCIMRAAHALPISQLESMALSYIPLFVVTYFFWWNKPKDIRSPSIVELPDMSTEQRHIFESMAVSNKFDNEGLKDQVTYCNVWYLTPRVFEKEEEDRAIQEAQATASAEVAQGAAARSAKSLKENSKPGTLCEITVSEGEIPNPEIVVAHWDPHLYRSKIWPLTCLFGVSFGALHLISWNSVFPTTVEMWLWRVSAFVSILSMLVFMHFEKVVLRWDGLLTIISLASPGLYFLSRILMIGEVFAALRAEEPSIYDTYVVSSYWVHLL</sequence>
<keyword evidence="1" id="KW-0472">Membrane</keyword>
<organism evidence="2 3">
    <name type="scientific">Emydomyces testavorans</name>
    <dbReference type="NCBI Taxonomy" id="2070801"/>
    <lineage>
        <taxon>Eukaryota</taxon>
        <taxon>Fungi</taxon>
        <taxon>Dikarya</taxon>
        <taxon>Ascomycota</taxon>
        <taxon>Pezizomycotina</taxon>
        <taxon>Eurotiomycetes</taxon>
        <taxon>Eurotiomycetidae</taxon>
        <taxon>Onygenales</taxon>
        <taxon>Nannizziopsiaceae</taxon>
        <taxon>Emydomyces</taxon>
    </lineage>
</organism>
<protein>
    <submittedName>
        <fullName evidence="2">Uncharacterized protein</fullName>
    </submittedName>
</protein>
<feature type="transmembrane region" description="Helical" evidence="1">
    <location>
        <begin position="331"/>
        <end position="348"/>
    </location>
</feature>
<dbReference type="AlphaFoldDB" id="A0AAF0DN59"/>
<reference evidence="2" key="1">
    <citation type="submission" date="2023-03" db="EMBL/GenBank/DDBJ databases">
        <title>Emydomyces testavorans Genome Sequence.</title>
        <authorList>
            <person name="Hoyer L."/>
        </authorList>
    </citation>
    <scope>NUCLEOTIDE SEQUENCE</scope>
    <source>
        <strain evidence="2">16-2883</strain>
    </source>
</reference>
<feature type="transmembrane region" description="Helical" evidence="1">
    <location>
        <begin position="301"/>
        <end position="319"/>
    </location>
</feature>
<proteinExistence type="predicted"/>
<accession>A0AAF0DN59</accession>
<evidence type="ECO:0000256" key="1">
    <source>
        <dbReference type="SAM" id="Phobius"/>
    </source>
</evidence>
<keyword evidence="1" id="KW-1133">Transmembrane helix</keyword>
<evidence type="ECO:0000313" key="3">
    <source>
        <dbReference type="Proteomes" id="UP001219355"/>
    </source>
</evidence>
<name>A0AAF0DN59_9EURO</name>
<feature type="transmembrane region" description="Helical" evidence="1">
    <location>
        <begin position="160"/>
        <end position="176"/>
    </location>
</feature>
<gene>
    <name evidence="2" type="ORF">PRK78_006788</name>
</gene>
<dbReference type="EMBL" id="CP120630">
    <property type="protein sequence ID" value="WEW61298.1"/>
    <property type="molecule type" value="Genomic_DNA"/>
</dbReference>
<feature type="transmembrane region" description="Helical" evidence="1">
    <location>
        <begin position="360"/>
        <end position="379"/>
    </location>
</feature>
<dbReference type="PANTHER" id="PTHR35043:SF7">
    <property type="entry name" value="TRANSCRIPTION FACTOR DOMAIN-CONTAINING PROTEIN"/>
    <property type="match status" value="1"/>
</dbReference>
<dbReference type="PANTHER" id="PTHR35043">
    <property type="entry name" value="TRANSCRIPTION FACTOR DOMAIN-CONTAINING PROTEIN"/>
    <property type="match status" value="1"/>
</dbReference>